<dbReference type="EMBL" id="CP011502">
    <property type="protein sequence ID" value="ALX05328.1"/>
    <property type="molecule type" value="Genomic_DNA"/>
</dbReference>
<reference evidence="11 12" key="1">
    <citation type="journal article" date="1991" name="Int. J. Syst. Bacteriol.">
        <title>Description of the erythromycin-producing bacterium Arthrobacter sp. strain NRRL B-3381 as Aeromicrobium erythreum gen. nov., sp. nov.</title>
        <authorList>
            <person name="Miller E.S."/>
            <person name="Woese C.R."/>
            <person name="Brenner S."/>
        </authorList>
    </citation>
    <scope>NUCLEOTIDE SEQUENCE [LARGE SCALE GENOMIC DNA]</scope>
    <source>
        <strain evidence="11 12">AR18</strain>
    </source>
</reference>
<feature type="transmembrane region" description="Helical" evidence="9">
    <location>
        <begin position="78"/>
        <end position="99"/>
    </location>
</feature>
<feature type="transmembrane region" description="Helical" evidence="9">
    <location>
        <begin position="155"/>
        <end position="180"/>
    </location>
</feature>
<evidence type="ECO:0000256" key="1">
    <source>
        <dbReference type="ARBA" id="ARBA00004429"/>
    </source>
</evidence>
<evidence type="ECO:0000256" key="5">
    <source>
        <dbReference type="ARBA" id="ARBA00022519"/>
    </source>
</evidence>
<gene>
    <name evidence="11" type="ORF">AERYTH_11760</name>
</gene>
<evidence type="ECO:0000256" key="8">
    <source>
        <dbReference type="ARBA" id="ARBA00023136"/>
    </source>
</evidence>
<feature type="transmembrane region" description="Helical" evidence="9">
    <location>
        <begin position="119"/>
        <end position="148"/>
    </location>
</feature>
<dbReference type="InterPro" id="IPR047817">
    <property type="entry name" value="ABC2_TM_bact-type"/>
</dbReference>
<dbReference type="OrthoDB" id="9789409at2"/>
<keyword evidence="5" id="KW-0997">Cell inner membrane</keyword>
<organism evidence="11 12">
    <name type="scientific">Aeromicrobium erythreum</name>
    <dbReference type="NCBI Taxonomy" id="2041"/>
    <lineage>
        <taxon>Bacteria</taxon>
        <taxon>Bacillati</taxon>
        <taxon>Actinomycetota</taxon>
        <taxon>Actinomycetes</taxon>
        <taxon>Propionibacteriales</taxon>
        <taxon>Nocardioidaceae</taxon>
        <taxon>Aeromicrobium</taxon>
    </lineage>
</organism>
<keyword evidence="8 9" id="KW-0472">Membrane</keyword>
<proteinExistence type="inferred from homology"/>
<evidence type="ECO:0000256" key="3">
    <source>
        <dbReference type="ARBA" id="ARBA00022448"/>
    </source>
</evidence>
<dbReference type="PATRIC" id="fig|2041.4.peg.2455"/>
<comment type="subcellular location">
    <subcellularLocation>
        <location evidence="1">Cell inner membrane</location>
        <topology evidence="1">Multi-pass membrane protein</topology>
    </subcellularLocation>
    <subcellularLocation>
        <location evidence="9">Cell membrane</location>
        <topology evidence="9">Multi-pass membrane protein</topology>
    </subcellularLocation>
</comment>
<feature type="domain" description="ABC transmembrane type-2" evidence="10">
    <location>
        <begin position="45"/>
        <end position="278"/>
    </location>
</feature>
<evidence type="ECO:0000256" key="4">
    <source>
        <dbReference type="ARBA" id="ARBA00022475"/>
    </source>
</evidence>
<protein>
    <recommendedName>
        <fullName evidence="9">Transport permease protein</fullName>
    </recommendedName>
</protein>
<dbReference type="PANTHER" id="PTHR30413:SF8">
    <property type="entry name" value="TRANSPORT PERMEASE PROTEIN"/>
    <property type="match status" value="1"/>
</dbReference>
<dbReference type="GO" id="GO:0140359">
    <property type="term" value="F:ABC-type transporter activity"/>
    <property type="evidence" value="ECO:0007669"/>
    <property type="project" value="InterPro"/>
</dbReference>
<evidence type="ECO:0000259" key="10">
    <source>
        <dbReference type="PROSITE" id="PS51012"/>
    </source>
</evidence>
<keyword evidence="3 9" id="KW-0813">Transport</keyword>
<evidence type="ECO:0000256" key="6">
    <source>
        <dbReference type="ARBA" id="ARBA00022692"/>
    </source>
</evidence>
<dbReference type="Pfam" id="PF01061">
    <property type="entry name" value="ABC2_membrane"/>
    <property type="match status" value="1"/>
</dbReference>
<dbReference type="PANTHER" id="PTHR30413">
    <property type="entry name" value="INNER MEMBRANE TRANSPORT PERMEASE"/>
    <property type="match status" value="1"/>
</dbReference>
<name>A0A0U4AYB8_9ACTN</name>
<dbReference type="Proteomes" id="UP000067689">
    <property type="component" value="Chromosome"/>
</dbReference>
<dbReference type="RefSeq" id="WP_067858860.1">
    <property type="nucleotide sequence ID" value="NZ_CP011502.1"/>
</dbReference>
<keyword evidence="6 9" id="KW-0812">Transmembrane</keyword>
<evidence type="ECO:0000313" key="12">
    <source>
        <dbReference type="Proteomes" id="UP000067689"/>
    </source>
</evidence>
<evidence type="ECO:0000256" key="7">
    <source>
        <dbReference type="ARBA" id="ARBA00022989"/>
    </source>
</evidence>
<dbReference type="STRING" id="2041.AERYTH_11760"/>
<dbReference type="AlphaFoldDB" id="A0A0U4AYB8"/>
<dbReference type="KEGG" id="aer:AERYTH_11760"/>
<feature type="transmembrane region" description="Helical" evidence="9">
    <location>
        <begin position="253"/>
        <end position="275"/>
    </location>
</feature>
<evidence type="ECO:0000313" key="11">
    <source>
        <dbReference type="EMBL" id="ALX05328.1"/>
    </source>
</evidence>
<feature type="transmembrane region" description="Helical" evidence="9">
    <location>
        <begin position="51"/>
        <end position="71"/>
    </location>
</feature>
<dbReference type="PROSITE" id="PS51012">
    <property type="entry name" value="ABC_TM2"/>
    <property type="match status" value="1"/>
</dbReference>
<dbReference type="GO" id="GO:0015920">
    <property type="term" value="P:lipopolysaccharide transport"/>
    <property type="evidence" value="ECO:0007669"/>
    <property type="project" value="TreeGrafter"/>
</dbReference>
<evidence type="ECO:0000256" key="2">
    <source>
        <dbReference type="ARBA" id="ARBA00007783"/>
    </source>
</evidence>
<evidence type="ECO:0000256" key="9">
    <source>
        <dbReference type="RuleBase" id="RU361157"/>
    </source>
</evidence>
<dbReference type="GO" id="GO:0005886">
    <property type="term" value="C:plasma membrane"/>
    <property type="evidence" value="ECO:0007669"/>
    <property type="project" value="UniProtKB-SubCell"/>
</dbReference>
<sequence length="286" mass="32221">MTTLDLSEFRTPGRGRGILDVFTWRYLLRLLVRKGTQTRYRNSVLGWTWSYVKPAFQFGVFFVVMGLFLGLNRGVDNFAVYLFSGIVVINFFNEGFGNATRSILENGALVQKIYLPRELFPIAAIIVAFVHFVPQAVILLIACLFLGWTPSVSGVLAIALGLVIIAALSLGLGMLFGAVNVSFRDAQNVVELIQMLSTWAAPVLYTWQFVRDAVPRWLFDLYMANPLTAAVELFHAGMWFPTSDGKIPHPEHLWTNAFIALGICVVFLVIGQMVFRRFERRFAQEL</sequence>
<keyword evidence="12" id="KW-1185">Reference proteome</keyword>
<accession>A0A0U4AYB8</accession>
<dbReference type="InterPro" id="IPR013525">
    <property type="entry name" value="ABC2_TM"/>
</dbReference>
<keyword evidence="4 9" id="KW-1003">Cell membrane</keyword>
<feature type="transmembrane region" description="Helical" evidence="9">
    <location>
        <begin position="222"/>
        <end position="241"/>
    </location>
</feature>
<comment type="similarity">
    <text evidence="2 9">Belongs to the ABC-2 integral membrane protein family.</text>
</comment>
<keyword evidence="7 9" id="KW-1133">Transmembrane helix</keyword>